<dbReference type="RefSeq" id="WP_032059823.1">
    <property type="nucleotide sequence ID" value="NZ_JEXD01000034.1"/>
</dbReference>
<evidence type="ECO:0000256" key="1">
    <source>
        <dbReference type="SAM" id="SignalP"/>
    </source>
</evidence>
<organism evidence="2 3">
    <name type="scientific">Acinetobacter baumannii 625974</name>
    <dbReference type="NCBI Taxonomy" id="1310607"/>
    <lineage>
        <taxon>Bacteria</taxon>
        <taxon>Pseudomonadati</taxon>
        <taxon>Pseudomonadota</taxon>
        <taxon>Gammaproteobacteria</taxon>
        <taxon>Moraxellales</taxon>
        <taxon>Moraxellaceae</taxon>
        <taxon>Acinetobacter</taxon>
        <taxon>Acinetobacter calcoaceticus/baumannii complex</taxon>
    </lineage>
</organism>
<dbReference type="PATRIC" id="fig|1310607.3.peg.3019"/>
<keyword evidence="1" id="KW-0732">Signal</keyword>
<feature type="chain" id="PRO_5001450049" description="Lipoprotein" evidence="1">
    <location>
        <begin position="20"/>
        <end position="233"/>
    </location>
</feature>
<evidence type="ECO:0000313" key="2">
    <source>
        <dbReference type="EMBL" id="EXC05591.1"/>
    </source>
</evidence>
<dbReference type="PROSITE" id="PS51257">
    <property type="entry name" value="PROKAR_LIPOPROTEIN"/>
    <property type="match status" value="1"/>
</dbReference>
<dbReference type="Proteomes" id="UP000021108">
    <property type="component" value="Unassembled WGS sequence"/>
</dbReference>
<accession>A0A009PAR0</accession>
<gene>
    <name evidence="2" type="ORF">J506_3119</name>
</gene>
<dbReference type="AlphaFoldDB" id="A0A009PAR0"/>
<sequence length="233" mass="26669">MNRKLISTIVLISVFGVTACSKASNEQAKVDTTEKSSSQNVKTELSASDKAILDRYETITNEVVMSGEDEKIKQTLVPLIPEIKKVTVKKQREMALMNIYMLSSMYKEAYVLNEQQIKENPLPQRIMFRCTLLEKLNEAKVKIQQCHEASAQLIQTELSKSTSKNDPQYRDAEFVYLTEMYKAGHTDYKAKIQKFIDETKDVASKDRYKSLYDADIESFYGTDSPNYVPESLK</sequence>
<feature type="signal peptide" evidence="1">
    <location>
        <begin position="1"/>
        <end position="19"/>
    </location>
</feature>
<proteinExistence type="predicted"/>
<evidence type="ECO:0000313" key="3">
    <source>
        <dbReference type="Proteomes" id="UP000021108"/>
    </source>
</evidence>
<protein>
    <recommendedName>
        <fullName evidence="4">Lipoprotein</fullName>
    </recommendedName>
</protein>
<name>A0A009PAR0_ACIBA</name>
<comment type="caution">
    <text evidence="2">The sequence shown here is derived from an EMBL/GenBank/DDBJ whole genome shotgun (WGS) entry which is preliminary data.</text>
</comment>
<evidence type="ECO:0008006" key="4">
    <source>
        <dbReference type="Google" id="ProtNLM"/>
    </source>
</evidence>
<reference evidence="2 3" key="1">
    <citation type="submission" date="2014-02" db="EMBL/GenBank/DDBJ databases">
        <title>Comparative genomics and transcriptomics to identify genetic mechanisms underlying the emergence of carbapenem resistant Acinetobacter baumannii (CRAb).</title>
        <authorList>
            <person name="Harris A.D."/>
            <person name="Johnson K.J."/>
            <person name="George J."/>
            <person name="Shefchek K."/>
            <person name="Daugherty S.C."/>
            <person name="Parankush S."/>
            <person name="Sadzewicz L."/>
            <person name="Tallon L."/>
            <person name="Sengamalay N."/>
            <person name="Hazen T.H."/>
            <person name="Rasko D.A."/>
        </authorList>
    </citation>
    <scope>NUCLEOTIDE SEQUENCE [LARGE SCALE GENOMIC DNA]</scope>
    <source>
        <strain evidence="2 3">625974</strain>
    </source>
</reference>
<dbReference type="EMBL" id="JEXD01000034">
    <property type="protein sequence ID" value="EXC05591.1"/>
    <property type="molecule type" value="Genomic_DNA"/>
</dbReference>